<dbReference type="AlphaFoldDB" id="A0A482PJE4"/>
<evidence type="ECO:0000313" key="1">
    <source>
        <dbReference type="EMBL" id="QBY30848.1"/>
    </source>
</evidence>
<gene>
    <name evidence="1" type="ORF">E2R62_19725</name>
</gene>
<accession>A0A482PJE4</accession>
<sequence>MAARRMAPTIKPIATERKSLTNMMVASLKKGTTAAYHELTGHHTRGRCPVTVFIAGADKYYRFRVPPEVR</sequence>
<protein>
    <submittedName>
        <fullName evidence="1">Uncharacterized protein</fullName>
    </submittedName>
</protein>
<name>A0A482PJE4_CITRO</name>
<reference evidence="1" key="1">
    <citation type="submission" date="2019-03" db="EMBL/GenBank/DDBJ databases">
        <title>Complete genome sequence of enteropathogenic Citrobacter rodentium strain DBS100.</title>
        <authorList>
            <person name="Popov G."/>
            <person name="Fiebig A."/>
            <person name="Shideler S."/>
            <person name="Coombes B."/>
            <person name="Savchenko A."/>
        </authorList>
    </citation>
    <scope>NUCLEOTIDE SEQUENCE</scope>
    <source>
        <strain evidence="1">DBS100</strain>
    </source>
</reference>
<organism evidence="1">
    <name type="scientific">Citrobacter rodentium</name>
    <dbReference type="NCBI Taxonomy" id="67825"/>
    <lineage>
        <taxon>Bacteria</taxon>
        <taxon>Pseudomonadati</taxon>
        <taxon>Pseudomonadota</taxon>
        <taxon>Gammaproteobacteria</taxon>
        <taxon>Enterobacterales</taxon>
        <taxon>Enterobacteriaceae</taxon>
        <taxon>Citrobacter</taxon>
    </lineage>
</organism>
<dbReference type="EMBL" id="CP038008">
    <property type="protein sequence ID" value="QBY30848.1"/>
    <property type="molecule type" value="Genomic_DNA"/>
</dbReference>
<proteinExistence type="predicted"/>